<feature type="transmembrane region" description="Helical" evidence="6">
    <location>
        <begin position="371"/>
        <end position="392"/>
    </location>
</feature>
<feature type="transmembrane region" description="Helical" evidence="6">
    <location>
        <begin position="451"/>
        <end position="471"/>
    </location>
</feature>
<keyword evidence="3 6" id="KW-1133">Transmembrane helix</keyword>
<organism evidence="7 8">
    <name type="scientific">Cephalotrichum gorgonifer</name>
    <dbReference type="NCBI Taxonomy" id="2041049"/>
    <lineage>
        <taxon>Eukaryota</taxon>
        <taxon>Fungi</taxon>
        <taxon>Dikarya</taxon>
        <taxon>Ascomycota</taxon>
        <taxon>Pezizomycotina</taxon>
        <taxon>Sordariomycetes</taxon>
        <taxon>Hypocreomycetidae</taxon>
        <taxon>Microascales</taxon>
        <taxon>Microascaceae</taxon>
        <taxon>Cephalotrichum</taxon>
    </lineage>
</organism>
<comment type="caution">
    <text evidence="7">The sequence shown here is derived from an EMBL/GenBank/DDBJ whole genome shotgun (WGS) entry which is preliminary data.</text>
</comment>
<gene>
    <name evidence="7" type="ORF">DNG_02011</name>
</gene>
<evidence type="ECO:0000256" key="3">
    <source>
        <dbReference type="ARBA" id="ARBA00022989"/>
    </source>
</evidence>
<evidence type="ECO:0000313" key="8">
    <source>
        <dbReference type="Proteomes" id="UP001187682"/>
    </source>
</evidence>
<feature type="transmembrane region" description="Helical" evidence="6">
    <location>
        <begin position="589"/>
        <end position="612"/>
    </location>
</feature>
<dbReference type="PANTHER" id="PTHR11785">
    <property type="entry name" value="AMINO ACID TRANSPORTER"/>
    <property type="match status" value="1"/>
</dbReference>
<evidence type="ECO:0000256" key="1">
    <source>
        <dbReference type="ARBA" id="ARBA00004141"/>
    </source>
</evidence>
<protein>
    <submittedName>
        <fullName evidence="7">Related to high affinity methionine permease</fullName>
    </submittedName>
</protein>
<dbReference type="Proteomes" id="UP001187682">
    <property type="component" value="Unassembled WGS sequence"/>
</dbReference>
<evidence type="ECO:0000256" key="5">
    <source>
        <dbReference type="SAM" id="MobiDB-lite"/>
    </source>
</evidence>
<keyword evidence="8" id="KW-1185">Reference proteome</keyword>
<dbReference type="Gene3D" id="1.20.1740.10">
    <property type="entry name" value="Amino acid/polyamine transporter I"/>
    <property type="match status" value="1"/>
</dbReference>
<name>A0AAE8MSV3_9PEZI</name>
<dbReference type="GO" id="GO:0016020">
    <property type="term" value="C:membrane"/>
    <property type="evidence" value="ECO:0007669"/>
    <property type="project" value="UniProtKB-SubCell"/>
</dbReference>
<dbReference type="InterPro" id="IPR050598">
    <property type="entry name" value="AminoAcid_Transporter"/>
</dbReference>
<proteinExistence type="predicted"/>
<sequence>MATLSVDPAAPTRSHSRPRQSPRLWDELVEEIVDPDQIVTNAPSAQFRLGYLDVTCLILNHVIGSGIFNSPGQVMKGTNSTGAGLLLWFVGIVVGLCGVHVYVEYGLNVPRYVIDGEEKQVPRSGGDLHYLHYVFRRPRYKENTVLFFPCVYGIAFICLGSMAGNSVSFAARALKASHPEEEYVLPGGTVRGIAIAAAFATCFIHTISRRGGIVLNNIIALVKVGILLLIIFTAIAVSAGGISRKNGEAVPSVFDHNLKLPAAFDPIPENPYPASGGANGYAQAFLAIIFAYSGFNQTNYVLGEVNRPRKTYPISMMTGALVIAVLYMAVNVCYMVVVPMEDQVRVRTNVAEEFFKLTYGALGNEDTGVRIFNAFLAISSLGNLIVMTFTAARMKQEIAKQGFLPFAKFFAQDYDLSLGRLLLWLRTRGWLSSVLRHKWLSPEAHTEKTPVGAFILHLASCIVLILATWGLSPDGAYELLTSAWVYLFPAVFGFFLAAGILILRFSSPPEAAPISTELYHPHDSVPGTQAAAQRTWTSMTGRSVNPTLSVVCAVVYLLGSAYPVIVSWVPPPTSPDPSRKDEEGKAAWFVIPAVSVAVLGFGALWFLGFLTYAKRREHRRHQEFVIERYPEFEWAEDDGGDAKRMAGGLVLVHETVSLLWKGRELGRMMRGADDFSRMDRGTNGGAFGGGGGLNGLGVEQRRPSRIENTNPFAGTDFEGMGR</sequence>
<evidence type="ECO:0000256" key="4">
    <source>
        <dbReference type="ARBA" id="ARBA00023136"/>
    </source>
</evidence>
<dbReference type="PANTHER" id="PTHR11785:SF353">
    <property type="entry name" value="METHIONINE TRANSPORTER (EUROFUNG)"/>
    <property type="match status" value="1"/>
</dbReference>
<keyword evidence="2 6" id="KW-0812">Transmembrane</keyword>
<feature type="region of interest" description="Disordered" evidence="5">
    <location>
        <begin position="1"/>
        <end position="21"/>
    </location>
</feature>
<feature type="transmembrane region" description="Helical" evidence="6">
    <location>
        <begin position="483"/>
        <end position="503"/>
    </location>
</feature>
<keyword evidence="4 6" id="KW-0472">Membrane</keyword>
<dbReference type="AlphaFoldDB" id="A0AAE8MSV3"/>
<dbReference type="GO" id="GO:0015179">
    <property type="term" value="F:L-amino acid transmembrane transporter activity"/>
    <property type="evidence" value="ECO:0007669"/>
    <property type="project" value="TreeGrafter"/>
</dbReference>
<feature type="transmembrane region" description="Helical" evidence="6">
    <location>
        <begin position="183"/>
        <end position="206"/>
    </location>
</feature>
<accession>A0AAE8MSV3</accession>
<feature type="transmembrane region" description="Helical" evidence="6">
    <location>
        <begin position="218"/>
        <end position="242"/>
    </location>
</feature>
<evidence type="ECO:0000256" key="6">
    <source>
        <dbReference type="SAM" id="Phobius"/>
    </source>
</evidence>
<feature type="transmembrane region" description="Helical" evidence="6">
    <location>
        <begin position="145"/>
        <end position="163"/>
    </location>
</feature>
<feature type="transmembrane region" description="Helical" evidence="6">
    <location>
        <begin position="85"/>
        <end position="103"/>
    </location>
</feature>
<dbReference type="Pfam" id="PF13520">
    <property type="entry name" value="AA_permease_2"/>
    <property type="match status" value="1"/>
</dbReference>
<feature type="compositionally biased region" description="Gly residues" evidence="5">
    <location>
        <begin position="684"/>
        <end position="695"/>
    </location>
</feature>
<dbReference type="EMBL" id="ONZQ02000002">
    <property type="protein sequence ID" value="SPN98972.1"/>
    <property type="molecule type" value="Genomic_DNA"/>
</dbReference>
<evidence type="ECO:0000313" key="7">
    <source>
        <dbReference type="EMBL" id="SPN98972.1"/>
    </source>
</evidence>
<feature type="region of interest" description="Disordered" evidence="5">
    <location>
        <begin position="684"/>
        <end position="722"/>
    </location>
</feature>
<feature type="transmembrane region" description="Helical" evidence="6">
    <location>
        <begin position="281"/>
        <end position="302"/>
    </location>
</feature>
<feature type="transmembrane region" description="Helical" evidence="6">
    <location>
        <begin position="314"/>
        <end position="337"/>
    </location>
</feature>
<dbReference type="InterPro" id="IPR002293">
    <property type="entry name" value="AA/rel_permease1"/>
</dbReference>
<reference evidence="7" key="1">
    <citation type="submission" date="2018-03" db="EMBL/GenBank/DDBJ databases">
        <authorList>
            <person name="Guldener U."/>
        </authorList>
    </citation>
    <scope>NUCLEOTIDE SEQUENCE</scope>
</reference>
<comment type="subcellular location">
    <subcellularLocation>
        <location evidence="1">Membrane</location>
        <topology evidence="1">Multi-pass membrane protein</topology>
    </subcellularLocation>
</comment>
<evidence type="ECO:0000256" key="2">
    <source>
        <dbReference type="ARBA" id="ARBA00022692"/>
    </source>
</evidence>
<feature type="transmembrane region" description="Helical" evidence="6">
    <location>
        <begin position="548"/>
        <end position="569"/>
    </location>
</feature>